<reference evidence="2 4" key="1">
    <citation type="submission" date="2017-02" db="EMBL/GenBank/DDBJ databases">
        <title>Mycobacterium kansasii genomes.</title>
        <authorList>
            <person name="Borowka P."/>
            <person name="Strapagiel D."/>
            <person name="Marciniak B."/>
            <person name="Lach J."/>
            <person name="Bakula Z."/>
            <person name="Van Ingen J."/>
            <person name="Safianowska A."/>
            <person name="Brzostek A."/>
            <person name="Dziadek J."/>
            <person name="Jagielski T."/>
        </authorList>
    </citation>
    <scope>NUCLEOTIDE SEQUENCE [LARGE SCALE GENOMIC DNA]</scope>
    <source>
        <strain evidence="2 4">12MK</strain>
    </source>
</reference>
<dbReference type="AlphaFoldDB" id="A0A8E2LSM5"/>
<reference evidence="3 5" key="2">
    <citation type="submission" date="2018-09" db="EMBL/GenBank/DDBJ databases">
        <authorList>
            <person name="Tagini F."/>
        </authorList>
    </citation>
    <scope>NUCLEOTIDE SEQUENCE [LARGE SCALE GENOMIC DNA]</scope>
    <source>
        <strain evidence="3 5">MK4</strain>
    </source>
</reference>
<feature type="region of interest" description="Disordered" evidence="1">
    <location>
        <begin position="76"/>
        <end position="96"/>
    </location>
</feature>
<gene>
    <name evidence="2" type="ORF">B4U45_27910</name>
    <name evidence="3" type="ORF">LAUMK4_02513</name>
</gene>
<evidence type="ECO:0000313" key="4">
    <source>
        <dbReference type="Proteomes" id="UP000192335"/>
    </source>
</evidence>
<name>A0A8E2LSM5_9MYCO</name>
<evidence type="ECO:0000313" key="5">
    <source>
        <dbReference type="Proteomes" id="UP000271464"/>
    </source>
</evidence>
<accession>A0A8E2LSM5</accession>
<dbReference type="EMBL" id="MWQA01000001">
    <property type="protein sequence ID" value="ORC09855.1"/>
    <property type="molecule type" value="Genomic_DNA"/>
</dbReference>
<organism evidence="2 4">
    <name type="scientific">Mycobacterium persicum</name>
    <dbReference type="NCBI Taxonomy" id="1487726"/>
    <lineage>
        <taxon>Bacteria</taxon>
        <taxon>Bacillati</taxon>
        <taxon>Actinomycetota</taxon>
        <taxon>Actinomycetes</taxon>
        <taxon>Mycobacteriales</taxon>
        <taxon>Mycobacteriaceae</taxon>
        <taxon>Mycobacterium</taxon>
    </lineage>
</organism>
<evidence type="ECO:0000313" key="3">
    <source>
        <dbReference type="EMBL" id="VAZ93608.1"/>
    </source>
</evidence>
<sequence>MTITDDQYAQRVRAVLEHAMSALTPEDYAARVTYCRDNNCPGIRMHPGDDGLIEFRWGGRRLAMVHADTLNNDRPMQFGLVNDQPTPDTVPDEWTR</sequence>
<keyword evidence="5" id="KW-1185">Reference proteome</keyword>
<dbReference type="Proteomes" id="UP000271464">
    <property type="component" value="Unassembled WGS sequence"/>
</dbReference>
<dbReference type="EMBL" id="UPHM01000056">
    <property type="protein sequence ID" value="VAZ93608.1"/>
    <property type="molecule type" value="Genomic_DNA"/>
</dbReference>
<evidence type="ECO:0000313" key="2">
    <source>
        <dbReference type="EMBL" id="ORC09855.1"/>
    </source>
</evidence>
<dbReference type="GeneID" id="66601252"/>
<evidence type="ECO:0000256" key="1">
    <source>
        <dbReference type="SAM" id="MobiDB-lite"/>
    </source>
</evidence>
<protein>
    <submittedName>
        <fullName evidence="2">Uncharacterized protein</fullName>
    </submittedName>
</protein>
<proteinExistence type="predicted"/>
<dbReference type="RefSeq" id="WP_075549527.1">
    <property type="nucleotide sequence ID" value="NZ_LWCM01000140.1"/>
</dbReference>
<comment type="caution">
    <text evidence="2">The sequence shown here is derived from an EMBL/GenBank/DDBJ whole genome shotgun (WGS) entry which is preliminary data.</text>
</comment>
<dbReference type="Proteomes" id="UP000192335">
    <property type="component" value="Unassembled WGS sequence"/>
</dbReference>